<protein>
    <submittedName>
        <fullName evidence="1">Uncharacterized protein</fullName>
    </submittedName>
</protein>
<dbReference type="Proteomes" id="UP000681722">
    <property type="component" value="Unassembled WGS sequence"/>
</dbReference>
<comment type="caution">
    <text evidence="1">The sequence shown here is derived from an EMBL/GenBank/DDBJ whole genome shotgun (WGS) entry which is preliminary data.</text>
</comment>
<reference evidence="1" key="1">
    <citation type="submission" date="2021-02" db="EMBL/GenBank/DDBJ databases">
        <authorList>
            <person name="Nowell W R."/>
        </authorList>
    </citation>
    <scope>NUCLEOTIDE SEQUENCE</scope>
</reference>
<accession>A0A8S2XZC0</accession>
<evidence type="ECO:0000313" key="1">
    <source>
        <dbReference type="EMBL" id="CAF4528049.1"/>
    </source>
</evidence>
<name>A0A8S2XZC0_9BILA</name>
<proteinExistence type="predicted"/>
<gene>
    <name evidence="1" type="ORF">SRO942_LOCUS46076</name>
</gene>
<dbReference type="PANTHER" id="PTHR37162:SF1">
    <property type="entry name" value="BED-TYPE DOMAIN-CONTAINING PROTEIN"/>
    <property type="match status" value="1"/>
</dbReference>
<feature type="non-terminal residue" evidence="1">
    <location>
        <position position="328"/>
    </location>
</feature>
<dbReference type="AlphaFoldDB" id="A0A8S2XZC0"/>
<dbReference type="EMBL" id="CAJOBC010111119">
    <property type="protein sequence ID" value="CAF4528049.1"/>
    <property type="molecule type" value="Genomic_DNA"/>
</dbReference>
<feature type="non-terminal residue" evidence="1">
    <location>
        <position position="1"/>
    </location>
</feature>
<dbReference type="OrthoDB" id="6159421at2759"/>
<organism evidence="1 2">
    <name type="scientific">Didymodactylos carnosus</name>
    <dbReference type="NCBI Taxonomy" id="1234261"/>
    <lineage>
        <taxon>Eukaryota</taxon>
        <taxon>Metazoa</taxon>
        <taxon>Spiralia</taxon>
        <taxon>Gnathifera</taxon>
        <taxon>Rotifera</taxon>
        <taxon>Eurotatoria</taxon>
        <taxon>Bdelloidea</taxon>
        <taxon>Philodinida</taxon>
        <taxon>Philodinidae</taxon>
        <taxon>Didymodactylos</taxon>
    </lineage>
</organism>
<dbReference type="InterPro" id="IPR012337">
    <property type="entry name" value="RNaseH-like_sf"/>
</dbReference>
<sequence length="328" mass="37628">SIACDVLSPYFAKKVVDDILKSGYYSLAYDATNRGNSKVFPFVVQYISTKGVKRGLIEVIEYPGETADELFQNACEVLKSNGLSIECLTALGADNTNVNFGANHSLYTLFQNVKPSLIKGNCFSHILNNSVKHANSCLLLDVECIIMKVYTYFSRSAKRIEALKSYFEFVELDYVVLLQHIKIRWLSLFNSIERLVKVFPAIGTYFLNLDEDCPIILNIFFTSDVAICTLYFLENVLFEMQRCALQVQHHRMTAVDVHRIITSIVNKLKKRVADKYYGHLARTTLKKMSKADAEKLEKSFENFINKILDYIHRYFDANTNLYEKLSIF</sequence>
<dbReference type="SUPFAM" id="SSF53098">
    <property type="entry name" value="Ribonuclease H-like"/>
    <property type="match status" value="1"/>
</dbReference>
<dbReference type="PANTHER" id="PTHR37162">
    <property type="entry name" value="HAT FAMILY DIMERISATION DOMAINCONTAINING PROTEIN-RELATED"/>
    <property type="match status" value="1"/>
</dbReference>
<evidence type="ECO:0000313" key="2">
    <source>
        <dbReference type="Proteomes" id="UP000681722"/>
    </source>
</evidence>